<keyword evidence="5" id="KW-1185">Reference proteome</keyword>
<keyword evidence="2" id="KW-0040">ANK repeat</keyword>
<name>A0AAD3N5V7_LATJO</name>
<dbReference type="Proteomes" id="UP001279410">
    <property type="component" value="Unassembled WGS sequence"/>
</dbReference>
<feature type="region of interest" description="Disordered" evidence="3">
    <location>
        <begin position="37"/>
        <end position="77"/>
    </location>
</feature>
<dbReference type="EMBL" id="BRZM01000133">
    <property type="protein sequence ID" value="GLD68352.1"/>
    <property type="molecule type" value="Genomic_DNA"/>
</dbReference>
<organism evidence="4 5">
    <name type="scientific">Lates japonicus</name>
    <name type="common">Japanese lates</name>
    <dbReference type="NCBI Taxonomy" id="270547"/>
    <lineage>
        <taxon>Eukaryota</taxon>
        <taxon>Metazoa</taxon>
        <taxon>Chordata</taxon>
        <taxon>Craniata</taxon>
        <taxon>Vertebrata</taxon>
        <taxon>Euteleostomi</taxon>
        <taxon>Actinopterygii</taxon>
        <taxon>Neopterygii</taxon>
        <taxon>Teleostei</taxon>
        <taxon>Neoteleostei</taxon>
        <taxon>Acanthomorphata</taxon>
        <taxon>Carangaria</taxon>
        <taxon>Carangaria incertae sedis</taxon>
        <taxon>Centropomidae</taxon>
        <taxon>Lates</taxon>
    </lineage>
</organism>
<comment type="caution">
    <text evidence="4">The sequence shown here is derived from an EMBL/GenBank/DDBJ whole genome shotgun (WGS) entry which is preliminary data.</text>
</comment>
<evidence type="ECO:0000313" key="5">
    <source>
        <dbReference type="Proteomes" id="UP001279410"/>
    </source>
</evidence>
<keyword evidence="1" id="KW-0677">Repeat</keyword>
<protein>
    <submittedName>
        <fullName evidence="4">Caskin-2-like protein</fullName>
    </submittedName>
</protein>
<dbReference type="AlphaFoldDB" id="A0AAD3N5V7"/>
<dbReference type="InterPro" id="IPR033635">
    <property type="entry name" value="ANKS1/Caskin"/>
</dbReference>
<proteinExistence type="predicted"/>
<evidence type="ECO:0000313" key="4">
    <source>
        <dbReference type="EMBL" id="GLD68352.1"/>
    </source>
</evidence>
<feature type="compositionally biased region" description="Low complexity" evidence="3">
    <location>
        <begin position="56"/>
        <end position="69"/>
    </location>
</feature>
<dbReference type="PANTHER" id="PTHR24174:SF18">
    <property type="entry name" value="CASKIN-2"/>
    <property type="match status" value="1"/>
</dbReference>
<feature type="compositionally biased region" description="Polar residues" evidence="3">
    <location>
        <begin position="38"/>
        <end position="55"/>
    </location>
</feature>
<reference evidence="4" key="1">
    <citation type="submission" date="2022-08" db="EMBL/GenBank/DDBJ databases">
        <title>Genome sequencing of akame (Lates japonicus).</title>
        <authorList>
            <person name="Hashiguchi Y."/>
            <person name="Takahashi H."/>
        </authorList>
    </citation>
    <scope>NUCLEOTIDE SEQUENCE</scope>
    <source>
        <strain evidence="4">Kochi</strain>
    </source>
</reference>
<evidence type="ECO:0000256" key="1">
    <source>
        <dbReference type="ARBA" id="ARBA00022737"/>
    </source>
</evidence>
<sequence>MGKEQDLLQAVKSGDLLSTQKLLSKLKTNRNKLLGSTKRLNVNYQDSDGAGNQSESTRASLGGSAAARSVQLSQQTG</sequence>
<accession>A0AAD3N5V7</accession>
<gene>
    <name evidence="4" type="ORF">AKAME5_001966500</name>
</gene>
<dbReference type="PANTHER" id="PTHR24174">
    <property type="entry name" value="ANKYRIN REPEAT AND STERILE ALPHA MOTIF DOMAIN-CONTAINING PROTEIN 1"/>
    <property type="match status" value="1"/>
</dbReference>
<evidence type="ECO:0000256" key="2">
    <source>
        <dbReference type="ARBA" id="ARBA00023043"/>
    </source>
</evidence>
<evidence type="ECO:0000256" key="3">
    <source>
        <dbReference type="SAM" id="MobiDB-lite"/>
    </source>
</evidence>